<evidence type="ECO:0000313" key="4">
    <source>
        <dbReference type="Proteomes" id="UP000264840"/>
    </source>
</evidence>
<evidence type="ECO:0000256" key="2">
    <source>
        <dbReference type="SAM" id="MobiDB-lite"/>
    </source>
</evidence>
<sequence length="158" mass="17533">MHGEAKHQNWNRVEEHDLRKQPGHYDVLQRHKADKDFSSNENTPLTGDDPPCTVLSVLDTAEPITAIFMGFQSALDESRQVREFEGSLKAELVIVEDDEDYDDSNMKEKKSHGHIPKPSASNGAAAQVQGLGDGHRESAVGPGVRKIWKKQQPCCSVC</sequence>
<proteinExistence type="predicted"/>
<dbReference type="AlphaFoldDB" id="A0A3Q2VPI2"/>
<evidence type="ECO:0000313" key="3">
    <source>
        <dbReference type="Ensembl" id="ENSHBUP00000013319.1"/>
    </source>
</evidence>
<dbReference type="GO" id="GO:0008360">
    <property type="term" value="P:regulation of cell shape"/>
    <property type="evidence" value="ECO:0007669"/>
    <property type="project" value="InterPro"/>
</dbReference>
<reference evidence="3" key="2">
    <citation type="submission" date="2025-09" db="UniProtKB">
        <authorList>
            <consortium name="Ensembl"/>
        </authorList>
    </citation>
    <scope>IDENTIFICATION</scope>
</reference>
<accession>A0A3Q2VPI2</accession>
<protein>
    <submittedName>
        <fullName evidence="3">Uncharacterized protein</fullName>
    </submittedName>
</protein>
<organism evidence="3 4">
    <name type="scientific">Haplochromis burtoni</name>
    <name type="common">Burton's mouthbrooder</name>
    <name type="synonym">Chromis burtoni</name>
    <dbReference type="NCBI Taxonomy" id="8153"/>
    <lineage>
        <taxon>Eukaryota</taxon>
        <taxon>Metazoa</taxon>
        <taxon>Chordata</taxon>
        <taxon>Craniata</taxon>
        <taxon>Vertebrata</taxon>
        <taxon>Euteleostomi</taxon>
        <taxon>Actinopterygii</taxon>
        <taxon>Neopterygii</taxon>
        <taxon>Teleostei</taxon>
        <taxon>Neoteleostei</taxon>
        <taxon>Acanthomorphata</taxon>
        <taxon>Ovalentaria</taxon>
        <taxon>Cichlomorphae</taxon>
        <taxon>Cichliformes</taxon>
        <taxon>Cichlidae</taxon>
        <taxon>African cichlids</taxon>
        <taxon>Pseudocrenilabrinae</taxon>
        <taxon>Haplochromini</taxon>
        <taxon>Haplochromis</taxon>
    </lineage>
</organism>
<dbReference type="Ensembl" id="ENSHBUT00000032912.1">
    <property type="protein sequence ID" value="ENSHBUP00000013319.1"/>
    <property type="gene ID" value="ENSHBUG00000015078.1"/>
</dbReference>
<dbReference type="GeneTree" id="ENSGT00990000213511"/>
<feature type="region of interest" description="Disordered" evidence="2">
    <location>
        <begin position="1"/>
        <end position="27"/>
    </location>
</feature>
<dbReference type="Pfam" id="PF03285">
    <property type="entry name" value="Paralemmin"/>
    <property type="match status" value="1"/>
</dbReference>
<feature type="compositionally biased region" description="Basic and acidic residues" evidence="2">
    <location>
        <begin position="1"/>
        <end position="20"/>
    </location>
</feature>
<dbReference type="GO" id="GO:0016020">
    <property type="term" value="C:membrane"/>
    <property type="evidence" value="ECO:0007669"/>
    <property type="project" value="InterPro"/>
</dbReference>
<evidence type="ECO:0000256" key="1">
    <source>
        <dbReference type="ARBA" id="ARBA00023054"/>
    </source>
</evidence>
<name>A0A3Q2VPI2_HAPBU</name>
<reference evidence="3" key="1">
    <citation type="submission" date="2025-08" db="UniProtKB">
        <authorList>
            <consortium name="Ensembl"/>
        </authorList>
    </citation>
    <scope>IDENTIFICATION</scope>
</reference>
<dbReference type="InterPro" id="IPR004965">
    <property type="entry name" value="Paralemmin"/>
</dbReference>
<keyword evidence="4" id="KW-1185">Reference proteome</keyword>
<keyword evidence="1" id="KW-0175">Coiled coil</keyword>
<feature type="region of interest" description="Disordered" evidence="2">
    <location>
        <begin position="100"/>
        <end position="144"/>
    </location>
</feature>
<dbReference type="Proteomes" id="UP000264840">
    <property type="component" value="Unplaced"/>
</dbReference>